<keyword evidence="2" id="KW-0732">Signal</keyword>
<proteinExistence type="predicted"/>
<evidence type="ECO:0000313" key="4">
    <source>
        <dbReference type="EMBL" id="SDS95591.1"/>
    </source>
</evidence>
<organism evidence="4 5">
    <name type="scientific">Pseudarthrobacter equi</name>
    <dbReference type="NCBI Taxonomy" id="728066"/>
    <lineage>
        <taxon>Bacteria</taxon>
        <taxon>Bacillati</taxon>
        <taxon>Actinomycetota</taxon>
        <taxon>Actinomycetes</taxon>
        <taxon>Micrococcales</taxon>
        <taxon>Micrococcaceae</taxon>
        <taxon>Pseudarthrobacter</taxon>
    </lineage>
</organism>
<feature type="domain" description="DUF6318" evidence="3">
    <location>
        <begin position="64"/>
        <end position="214"/>
    </location>
</feature>
<feature type="compositionally biased region" description="Low complexity" evidence="1">
    <location>
        <begin position="42"/>
        <end position="53"/>
    </location>
</feature>
<dbReference type="EMBL" id="LT629779">
    <property type="protein sequence ID" value="SDS95591.1"/>
    <property type="molecule type" value="Genomic_DNA"/>
</dbReference>
<keyword evidence="5" id="KW-1185">Reference proteome</keyword>
<evidence type="ECO:0000256" key="2">
    <source>
        <dbReference type="SAM" id="SignalP"/>
    </source>
</evidence>
<evidence type="ECO:0000313" key="5">
    <source>
        <dbReference type="Proteomes" id="UP000198751"/>
    </source>
</evidence>
<dbReference type="Pfam" id="PF19843">
    <property type="entry name" value="DUF6318"/>
    <property type="match status" value="1"/>
</dbReference>
<reference evidence="5" key="1">
    <citation type="submission" date="2016-10" db="EMBL/GenBank/DDBJ databases">
        <authorList>
            <person name="Varghese N."/>
            <person name="Submissions S."/>
        </authorList>
    </citation>
    <scope>NUCLEOTIDE SEQUENCE [LARGE SCALE GENOMIC DNA]</scope>
    <source>
        <strain evidence="5">IMMIB L-1606</strain>
    </source>
</reference>
<dbReference type="PROSITE" id="PS51257">
    <property type="entry name" value="PROKAR_LIPOPROTEIN"/>
    <property type="match status" value="1"/>
</dbReference>
<gene>
    <name evidence="4" type="ORF">SAMN04489743_1304</name>
</gene>
<evidence type="ECO:0000256" key="1">
    <source>
        <dbReference type="SAM" id="MobiDB-lite"/>
    </source>
</evidence>
<feature type="signal peptide" evidence="2">
    <location>
        <begin position="1"/>
        <end position="36"/>
    </location>
</feature>
<feature type="chain" id="PRO_5009264403" description="DUF6318 domain-containing protein" evidence="2">
    <location>
        <begin position="37"/>
        <end position="219"/>
    </location>
</feature>
<dbReference type="Proteomes" id="UP000198751">
    <property type="component" value="Chromosome I"/>
</dbReference>
<sequence length="219" mass="23111">MTSRNVRTSFCPRSGAAVLVVAGALLMAGCSGGAPADPGTGSATPSQSASPSVSPTPTPTPSAVYKPADASGPAQNVPVPVLPEVAKTETKEGAEAFTKYWFEHLNYAYQTGNVSTVQAMTSPDCEYCNNIINSLTTNYQDGRWLAGGRLTVPAATTTFEKSSDGNYQVVIQVLQDTLTYYQPGGGEFRQATKPSNTGNVLLVDFAESNWRVNGLHPLR</sequence>
<evidence type="ECO:0000259" key="3">
    <source>
        <dbReference type="Pfam" id="PF19843"/>
    </source>
</evidence>
<feature type="region of interest" description="Disordered" evidence="1">
    <location>
        <begin position="35"/>
        <end position="77"/>
    </location>
</feature>
<name>A0A1H1WG39_9MICC</name>
<dbReference type="InterPro" id="IPR046281">
    <property type="entry name" value="DUF6318"/>
</dbReference>
<protein>
    <recommendedName>
        <fullName evidence="3">DUF6318 domain-containing protein</fullName>
    </recommendedName>
</protein>
<dbReference type="AlphaFoldDB" id="A0A1H1WG39"/>
<accession>A0A1H1WG39</accession>